<dbReference type="PANTHER" id="PTHR13234:SF8">
    <property type="entry name" value="GAMMA-INTERFERON-INDUCIBLE LYSOSOMAL THIOL REDUCTASE"/>
    <property type="match status" value="1"/>
</dbReference>
<dbReference type="PANTHER" id="PTHR13234">
    <property type="entry name" value="GAMMA-INTERFERON INDUCIBLE LYSOSOMAL THIOL REDUCTASE GILT"/>
    <property type="match status" value="1"/>
</dbReference>
<organism evidence="7 8">
    <name type="scientific">Rhodotorula taiwanensis</name>
    <dbReference type="NCBI Taxonomy" id="741276"/>
    <lineage>
        <taxon>Eukaryota</taxon>
        <taxon>Fungi</taxon>
        <taxon>Dikarya</taxon>
        <taxon>Basidiomycota</taxon>
        <taxon>Pucciniomycotina</taxon>
        <taxon>Microbotryomycetes</taxon>
        <taxon>Sporidiobolales</taxon>
        <taxon>Sporidiobolaceae</taxon>
        <taxon>Rhodotorula</taxon>
    </lineage>
</organism>
<dbReference type="InterPro" id="IPR004911">
    <property type="entry name" value="Interferon-induced_GILT"/>
</dbReference>
<dbReference type="EMBL" id="PJQD01000008">
    <property type="protein sequence ID" value="POY76070.1"/>
    <property type="molecule type" value="Genomic_DNA"/>
</dbReference>
<dbReference type="GO" id="GO:0005576">
    <property type="term" value="C:extracellular region"/>
    <property type="evidence" value="ECO:0007669"/>
    <property type="project" value="UniProtKB-SubCell"/>
</dbReference>
<accession>A0A2S5BH20</accession>
<gene>
    <name evidence="7" type="ORF">BMF94_0793</name>
</gene>
<keyword evidence="3" id="KW-0964">Secreted</keyword>
<proteinExistence type="inferred from homology"/>
<protein>
    <submittedName>
        <fullName evidence="7">Uncharacterized protein</fullName>
    </submittedName>
</protein>
<reference evidence="7 8" key="1">
    <citation type="journal article" date="2018" name="Front. Microbiol.">
        <title>Prospects for Fungal Bioremediation of Acidic Radioactive Waste Sites: Characterization and Genome Sequence of Rhodotorula taiwanensis MD1149.</title>
        <authorList>
            <person name="Tkavc R."/>
            <person name="Matrosova V.Y."/>
            <person name="Grichenko O.E."/>
            <person name="Gostincar C."/>
            <person name="Volpe R.P."/>
            <person name="Klimenkova P."/>
            <person name="Gaidamakova E.K."/>
            <person name="Zhou C.E."/>
            <person name="Stewart B.J."/>
            <person name="Lyman M.G."/>
            <person name="Malfatti S.A."/>
            <person name="Rubinfeld B."/>
            <person name="Courtot M."/>
            <person name="Singh J."/>
            <person name="Dalgard C.L."/>
            <person name="Hamilton T."/>
            <person name="Frey K.G."/>
            <person name="Gunde-Cimerman N."/>
            <person name="Dugan L."/>
            <person name="Daly M.J."/>
        </authorList>
    </citation>
    <scope>NUCLEOTIDE SEQUENCE [LARGE SCALE GENOMIC DNA]</scope>
    <source>
        <strain evidence="7 8">MD1149</strain>
    </source>
</reference>
<dbReference type="Proteomes" id="UP000237144">
    <property type="component" value="Unassembled WGS sequence"/>
</dbReference>
<evidence type="ECO:0000313" key="7">
    <source>
        <dbReference type="EMBL" id="POY76070.1"/>
    </source>
</evidence>
<comment type="caution">
    <text evidence="7">The sequence shown here is derived from an EMBL/GenBank/DDBJ whole genome shotgun (WGS) entry which is preliminary data.</text>
</comment>
<dbReference type="Pfam" id="PF03227">
    <property type="entry name" value="GILT"/>
    <property type="match status" value="1"/>
</dbReference>
<dbReference type="STRING" id="741276.A0A2S5BH20"/>
<feature type="signal peptide" evidence="6">
    <location>
        <begin position="1"/>
        <end position="19"/>
    </location>
</feature>
<name>A0A2S5BH20_9BASI</name>
<evidence type="ECO:0000256" key="6">
    <source>
        <dbReference type="SAM" id="SignalP"/>
    </source>
</evidence>
<evidence type="ECO:0000256" key="5">
    <source>
        <dbReference type="ARBA" id="ARBA00023180"/>
    </source>
</evidence>
<dbReference type="AlphaFoldDB" id="A0A2S5BH20"/>
<evidence type="ECO:0000256" key="2">
    <source>
        <dbReference type="ARBA" id="ARBA00005679"/>
    </source>
</evidence>
<comment type="subcellular location">
    <subcellularLocation>
        <location evidence="1">Secreted</location>
    </subcellularLocation>
</comment>
<sequence>MRPVLAAGVAALLALSASAAPANRPQHPFAATAAINDLASKTTAPLADHSEFAADQPFERVELTLGVMSRCPDAVLVETLLDRVLERKTTVVPGSPSVAQLVDLRLEYIAVKNSSEQYEATCKHGDIECKGNIQQLCAKREWSSPSRIERADPSGGPDLNVSFVQCLNYGELSQIGTDRRARECAKVVGHNWSEREEHCVAGKQGRKLLRKSVKRTHKLGVQKSATVLLGNRVICIHDGSWQDCPGGHEVSDFVRQIEDEFKRLNPGKKHK</sequence>
<keyword evidence="8" id="KW-1185">Reference proteome</keyword>
<evidence type="ECO:0000256" key="3">
    <source>
        <dbReference type="ARBA" id="ARBA00022525"/>
    </source>
</evidence>
<evidence type="ECO:0000313" key="8">
    <source>
        <dbReference type="Proteomes" id="UP000237144"/>
    </source>
</evidence>
<keyword evidence="5" id="KW-0325">Glycoprotein</keyword>
<comment type="similarity">
    <text evidence="2">Belongs to the GILT family.</text>
</comment>
<evidence type="ECO:0000256" key="4">
    <source>
        <dbReference type="ARBA" id="ARBA00022729"/>
    </source>
</evidence>
<dbReference type="GO" id="GO:0016671">
    <property type="term" value="F:oxidoreductase activity, acting on a sulfur group of donors, disulfide as acceptor"/>
    <property type="evidence" value="ECO:0007669"/>
    <property type="project" value="InterPro"/>
</dbReference>
<keyword evidence="4 6" id="KW-0732">Signal</keyword>
<dbReference type="OrthoDB" id="958254at2759"/>
<feature type="chain" id="PRO_5015627962" evidence="6">
    <location>
        <begin position="20"/>
        <end position="271"/>
    </location>
</feature>
<evidence type="ECO:0000256" key="1">
    <source>
        <dbReference type="ARBA" id="ARBA00004613"/>
    </source>
</evidence>